<name>A0A1F7XCQ4_9BACT</name>
<protein>
    <submittedName>
        <fullName evidence="1">Uncharacterized protein</fullName>
    </submittedName>
</protein>
<gene>
    <name evidence="1" type="ORF">A2V80_03810</name>
</gene>
<dbReference type="Proteomes" id="UP000179013">
    <property type="component" value="Unassembled WGS sequence"/>
</dbReference>
<organism evidence="1 2">
    <name type="scientific">Candidatus Woesebacteria bacterium RBG_16_39_8b</name>
    <dbReference type="NCBI Taxonomy" id="1802482"/>
    <lineage>
        <taxon>Bacteria</taxon>
        <taxon>Candidatus Woeseibacteriota</taxon>
    </lineage>
</organism>
<evidence type="ECO:0000313" key="2">
    <source>
        <dbReference type="Proteomes" id="UP000179013"/>
    </source>
</evidence>
<dbReference type="EMBL" id="MGFU01000016">
    <property type="protein sequence ID" value="OGM12743.1"/>
    <property type="molecule type" value="Genomic_DNA"/>
</dbReference>
<proteinExistence type="predicted"/>
<sequence length="204" mass="22243">MGTNGEEKEKPAEKTELRHSTFECAACGSGTENFLTLFSDGTCSRCGNPAGVVVETSTPEDVGKIRQSIMVVSSEEDSQTARQIMKDMLDEGVSVIDPKLVADNERAGNRANILAFLTNECKFVLVIPSKNTQISKDRLIAASVEQAITNRESSVVPLYPDSSYRGRSSLLDTRMGVLWKGSGNMVWGRDRFVNSLKKGGETRS</sequence>
<comment type="caution">
    <text evidence="1">The sequence shown here is derived from an EMBL/GenBank/DDBJ whole genome shotgun (WGS) entry which is preliminary data.</text>
</comment>
<dbReference type="AlphaFoldDB" id="A0A1F7XCQ4"/>
<reference evidence="1 2" key="1">
    <citation type="journal article" date="2016" name="Nat. Commun.">
        <title>Thousands of microbial genomes shed light on interconnected biogeochemical processes in an aquifer system.</title>
        <authorList>
            <person name="Anantharaman K."/>
            <person name="Brown C.T."/>
            <person name="Hug L.A."/>
            <person name="Sharon I."/>
            <person name="Castelle C.J."/>
            <person name="Probst A.J."/>
            <person name="Thomas B.C."/>
            <person name="Singh A."/>
            <person name="Wilkins M.J."/>
            <person name="Karaoz U."/>
            <person name="Brodie E.L."/>
            <person name="Williams K.H."/>
            <person name="Hubbard S.S."/>
            <person name="Banfield J.F."/>
        </authorList>
    </citation>
    <scope>NUCLEOTIDE SEQUENCE [LARGE SCALE GENOMIC DNA]</scope>
</reference>
<evidence type="ECO:0000313" key="1">
    <source>
        <dbReference type="EMBL" id="OGM12743.1"/>
    </source>
</evidence>
<accession>A0A1F7XCQ4</accession>